<dbReference type="Gene3D" id="1.50.10.10">
    <property type="match status" value="1"/>
</dbReference>
<dbReference type="NCBIfam" id="TIGR01634">
    <property type="entry name" value="tail_P2_I"/>
    <property type="match status" value="1"/>
</dbReference>
<dbReference type="GO" id="GO:0005975">
    <property type="term" value="P:carbohydrate metabolic process"/>
    <property type="evidence" value="ECO:0007669"/>
    <property type="project" value="InterPro"/>
</dbReference>
<reference evidence="1" key="1">
    <citation type="submission" date="2016-05" db="EMBL/GenBank/DDBJ databases">
        <authorList>
            <person name="Cock P.J.A."/>
            <person name="Cock P.J.A."/>
        </authorList>
    </citation>
    <scope>NUCLEOTIDE SEQUENCE</scope>
    <source>
        <strain evidence="1">PWN146_assembly</strain>
    </source>
</reference>
<proteinExistence type="predicted"/>
<dbReference type="SUPFAM" id="SSF48208">
    <property type="entry name" value="Six-hairpin glycosidases"/>
    <property type="match status" value="1"/>
</dbReference>
<accession>A0A1C3H8Z8</accession>
<dbReference type="EMBL" id="LT575490">
    <property type="protein sequence ID" value="SAY41521.1"/>
    <property type="molecule type" value="Genomic_DNA"/>
</dbReference>
<dbReference type="InterPro" id="IPR012341">
    <property type="entry name" value="6hp_glycosidase-like_sf"/>
</dbReference>
<sequence length="1097" mass="123022">MSNRLLPVGSSPLEVAAAAACAELAAMPVPLRDLWDPATCPVNLLPYLAWAFSVDHWDETWTEEAKRSVVAAAFFVHRHKGTIGAIRRVVEPLGYLIKLREWWETNGEPGTFSLDIGVLENGITEEMYLEMERMIADAKPVSRHLTGLALNLEAAGTMNIAGGHYDSELTTVYPDYTDLARQMLAGHYQFLQRNTGTTQDSTQQHFVLNSEHVLADSRHERELSRMVGLPNDATTEGQSLQILGYAHAYLATGEQKYLDQAIACFDAYVAYFYDGAPIPDSPQRWIANWIVNAKEPVPANWPVDTQDPTHSGFKGIPLTFNQGRTLIPHGAPYWGEYLDIATFAFDGALAWDAVNAQVRAVNAAGEIDWNSDGKRHEVAWIINWQGYQIDADGEILVKGLPAEQFGTVQLKDITLSGTHKLNFANRQPAEHGGVMIERNQIQHNRPLHVPVPHNAMGNAADAELWFADACYLLHKITGEQRYFNAWKSVEFTAMEYTDIDAQDKFFRQSRSANTPFTDGIAYDWSYPSGAPVSYGRNAEGMITIRKEIASQQSLEQQAIWFRANRQSKIRTCFGGVDDQNQPISCKVQLSIAPEKNAANTTEWGIDLPQSHQPQVKIYDIALSSLAALTKEDGSDYLLADLRAVTDYGGCAIVSQFEERVYDSRSATVIQARFPNDDAGMVIGAWLTAEENFPVTQLVYRADADFNLRLEDDDKWRWYWRLPATGRKWQIATFAPQSAALSGYQPDHQDAEPRPAAPRFSHVKQVTILQDGNVPDATFSYYVLNDIPPTFNADDGYTIRYRITLQAEHPFTALLGDCTLLNHRHDSLFCTPGVIPFSNIYQVDSQQFDGWHGMPYPGYQYPFIFVHAAADPDGVMLNNMVEFLWQSQQWYQQQFGVLGPGASAYIWNRWDNLSYGPADSWTMYHWGNGTAWSGYQPRAFFGAARAWFELRQANKTPPLKLVEYVENWLRWLIDFTNDAGGVTPTDFPMTGLPQPDAQDFTGHMCGLWLAGAVMAKMAGSEIEGLEHFIEQCVTELQRHYLSTGDVMDGGWSPAPRPGTDNGMFFGFWSGEILRGLSLYVMYKNGLTYPAGKQKRTAP</sequence>
<evidence type="ECO:0000313" key="1">
    <source>
        <dbReference type="EMBL" id="SAY41521.1"/>
    </source>
</evidence>
<organism evidence="1">
    <name type="scientific">Serratia marcescens</name>
    <dbReference type="NCBI Taxonomy" id="615"/>
    <lineage>
        <taxon>Bacteria</taxon>
        <taxon>Pseudomonadati</taxon>
        <taxon>Pseudomonadota</taxon>
        <taxon>Gammaproteobacteria</taxon>
        <taxon>Enterobacterales</taxon>
        <taxon>Yersiniaceae</taxon>
        <taxon>Serratia</taxon>
    </lineage>
</organism>
<dbReference type="InterPro" id="IPR008928">
    <property type="entry name" value="6-hairpin_glycosidase_sf"/>
</dbReference>
<dbReference type="AlphaFoldDB" id="A0A1C3H8Z8"/>
<gene>
    <name evidence="1" type="ORF">PWN146_00177</name>
</gene>
<dbReference type="InterPro" id="IPR006521">
    <property type="entry name" value="Tail_protein_I"/>
</dbReference>
<dbReference type="Pfam" id="PF09684">
    <property type="entry name" value="Tail_P2_I"/>
    <property type="match status" value="1"/>
</dbReference>
<name>A0A1C3H8Z8_SERMA</name>
<protein>
    <submittedName>
        <fullName evidence="1">Phage tail protein (Tail_P2_I)</fullName>
    </submittedName>
</protein>